<accession>A0A6B8J2H0</accession>
<organism evidence="1 2">
    <name type="scientific">Stenotrophomonas maltophilia</name>
    <name type="common">Pseudomonas maltophilia</name>
    <name type="synonym">Xanthomonas maltophilia</name>
    <dbReference type="NCBI Taxonomy" id="40324"/>
    <lineage>
        <taxon>Bacteria</taxon>
        <taxon>Pseudomonadati</taxon>
        <taxon>Pseudomonadota</taxon>
        <taxon>Gammaproteobacteria</taxon>
        <taxon>Lysobacterales</taxon>
        <taxon>Lysobacteraceae</taxon>
        <taxon>Stenotrophomonas</taxon>
        <taxon>Stenotrophomonas maltophilia group</taxon>
    </lineage>
</organism>
<dbReference type="PANTHER" id="PTHR32305:SF15">
    <property type="entry name" value="PROTEIN RHSA-RELATED"/>
    <property type="match status" value="1"/>
</dbReference>
<dbReference type="SMART" id="SM00257">
    <property type="entry name" value="LysM"/>
    <property type="match status" value="1"/>
</dbReference>
<dbReference type="GO" id="GO:0005509">
    <property type="term" value="F:calcium ion binding"/>
    <property type="evidence" value="ECO:0007669"/>
    <property type="project" value="InterPro"/>
</dbReference>
<dbReference type="CDD" id="cd00118">
    <property type="entry name" value="LysM"/>
    <property type="match status" value="1"/>
</dbReference>
<dbReference type="Proteomes" id="UP000625930">
    <property type="component" value="Unassembled WGS sequence"/>
</dbReference>
<gene>
    <name evidence="1" type="ORF">I5U67_07960</name>
</gene>
<dbReference type="InterPro" id="IPR050708">
    <property type="entry name" value="T6SS_VgrG/RHS"/>
</dbReference>
<dbReference type="SUPFAM" id="SSF49313">
    <property type="entry name" value="Cadherin-like"/>
    <property type="match status" value="2"/>
</dbReference>
<dbReference type="Pfam" id="PF05593">
    <property type="entry name" value="RHS_repeat"/>
    <property type="match status" value="10"/>
</dbReference>
<evidence type="ECO:0000313" key="2">
    <source>
        <dbReference type="Proteomes" id="UP000625930"/>
    </source>
</evidence>
<reference evidence="1" key="1">
    <citation type="submission" date="2020-11" db="EMBL/GenBank/DDBJ databases">
        <title>Enhanced detection system for hospital associated transmission using whole genome sequencing surveillance.</title>
        <authorList>
            <person name="Harrison L.H."/>
            <person name="Van Tyne D."/>
            <person name="Marsh J.W."/>
            <person name="Griffith M.P."/>
            <person name="Snyder D.J."/>
            <person name="Cooper V.S."/>
            <person name="Mustapha M."/>
        </authorList>
    </citation>
    <scope>NUCLEOTIDE SEQUENCE</scope>
    <source>
        <strain evidence="1">STEN00091</strain>
    </source>
</reference>
<dbReference type="NCBIfam" id="TIGR01643">
    <property type="entry name" value="YD_repeat_2x"/>
    <property type="match status" value="10"/>
</dbReference>
<dbReference type="Gene3D" id="2.60.120.260">
    <property type="entry name" value="Galactose-binding domain-like"/>
    <property type="match status" value="1"/>
</dbReference>
<dbReference type="PANTHER" id="PTHR32305">
    <property type="match status" value="1"/>
</dbReference>
<dbReference type="InterPro" id="IPR013783">
    <property type="entry name" value="Ig-like_fold"/>
</dbReference>
<dbReference type="InterPro" id="IPR031325">
    <property type="entry name" value="RHS_repeat"/>
</dbReference>
<dbReference type="Gene3D" id="2.180.10.10">
    <property type="entry name" value="RHS repeat-associated core"/>
    <property type="match status" value="12"/>
</dbReference>
<dbReference type="EMBL" id="JADUNP010000011">
    <property type="protein sequence ID" value="MBH1652100.1"/>
    <property type="molecule type" value="Genomic_DNA"/>
</dbReference>
<dbReference type="Gene3D" id="2.60.40.10">
    <property type="entry name" value="Immunoglobulins"/>
    <property type="match status" value="2"/>
</dbReference>
<dbReference type="InterPro" id="IPR015919">
    <property type="entry name" value="Cadherin-like_sf"/>
</dbReference>
<dbReference type="InterPro" id="IPR018392">
    <property type="entry name" value="LysM"/>
</dbReference>
<dbReference type="PROSITE" id="PS51782">
    <property type="entry name" value="LYSM"/>
    <property type="match status" value="1"/>
</dbReference>
<proteinExistence type="predicted"/>
<name>A0A6B8J2H0_STEMA</name>
<comment type="caution">
    <text evidence="1">The sequence shown here is derived from an EMBL/GenBank/DDBJ whole genome shotgun (WGS) entry which is preliminary data.</text>
</comment>
<protein>
    <submittedName>
        <fullName evidence="1">Uncharacterized protein</fullName>
    </submittedName>
</protein>
<dbReference type="Pfam" id="PF01476">
    <property type="entry name" value="LysM"/>
    <property type="match status" value="1"/>
</dbReference>
<evidence type="ECO:0000313" key="1">
    <source>
        <dbReference type="EMBL" id="MBH1652100.1"/>
    </source>
</evidence>
<sequence>MAAVISGNGLGLFNSSLQAGLGLGSDARLGAQSSTRQYVNIANGNLVLQGQDEQLLFRGMSIGQLRTYNSQGLPSQVGADGWLTGFERRVELLAGTVNSAGSIMRLHTGDGAFQDFAYAGNGSYQSTSGDGAHDSLTYASATRSWTYVEGSTRREETYADHANATLKGRLTRLRDLRGDAANPTTWDVLYDGAGRITQIRSKDIAAGATPDGMVFSYDAAGRLSGVSTRENGVLLGQVGYGYDSVGRLTSVLVDLTPRDGVNDRDSWDAGGAAANDGYLFRTTYSYADATSLQISQVRQSDGLLVSYTYDTAGRIRSVTSGDANADDSDGVGQTLFYSYDTSNRRTDISDAGGRTWTYGYDAAGQLIEVQGPASDGLRDVSQYAYDADGNLVQSVTRRAGQVLAQADFEYDAQGNLTWQWNRVEGGASAAASAIHRTYTAGNQLASETVFAGLDADGAGSAAAPSGGATTHYLYDAQNRLRFTINPAGEVSESRYAGAGNGIGQLASTRRYLGATFSGTFTTTDLETWAAGQLAQSGLTEYAYDLRGRLSQTRAYAQVDGAGNGVQDDGLEIIDYVHDAQGLLREKAVTRYGGGRDGGVASEREVASYTYDGMGRLLSEIVQQHALGGASDVLILRTSTWIYQDSGSTVRTVLQGGGDAGDLLRTEVRDAAGRLLVVTESAAAGTGGVRSTQNIYDALGQLRAVQDANGGRTYFFYDAEGLLVGQVDATGAVVEYVRDPLGRAISTIAYATRVDTGNWLAGGAVVPGELANVRPSTGSDDRRTYVTYDALGHKLSETDAEGGIVTYLYDGAGRLLQTTATDAAGTAETARVQRYFYDAAGRERARLDANGYLTEFQRDAGGRLVRTSAYATVVPMALRGADDLDALRPTSAAADAVTRYFHDGRGNLVGQLDAEGYLTEYVYDEARSQRAVKVYALRLDAADPALGFNGLRTLAQAGAARTTQRSYDAAGRLVVEVTPEGRVTRFSYDAQGRLLGTTSAAGTDDQRQSVRRYDAFGNLIGELNAEGSALYTSSMSASELDALYAQYGVRHSYDLLGRRIQSTDAAGYQTWYFHDAAGRVTHTVYGTQDANGRLNAEGEVEETRYDAFGQARETIRYTGRIQIDVPFGWEQASAAIRVLQYVAAIDSRQQYRYDRRGLLAELTRAEGYRTLYTHNAFGDLVEQRDQVDGSQWRVTRSSYDRLGQRTELLEDADGLQRATSSAFDAFGRIIRSSDGRGNTTGYEFDRLGRQVAVTRMVGAQLESVQTSYDAYGRTLSQTDALGRTTQFLHDDADRTLTMITPEGVQVITRYNLHGQTVEILRGDGSSQIFAYDADGRLVEESIGAGYTVSQTTYRYDFRGKLAGQSDGTGREVTFQYDARGRILERRQELQYALQDAVVTRYTYDGQGRQLSITDASGRRTVMEYDREGRLLASIVDPDGLSLRTTFSWDALGRRLSVTEGAGTADARSTTYSYDGLGRRTAQVVAAGALNLLTRFSYDANDNLVTSQDPENRITRYVYDEANRLRFTVNPQGGVTEQRYDAAGQRVSVRQYAGQINLAGLPEQVTLADVQQRLQTNDDKDLQAYLLYDRDGRQTLSIDAAGAVTQQLFDRAGNVVQTRRYATAYPLDAGRRGLLAAGQGLQDDVLAELVVSDADRVDSYVHDAVGRVRFHLNSERAVVETNYDLAGRVVDQREYADFPPTITHAAIATGMVSPDDIALDMAGTNWEMMRRVSYVYDGAGRLSFTLTRVHDATRWGYGDGVNAILVQRSIYDGSGNIVSNVTYTGALEYTGDTTAYGSEADVIAALFGEFGEPQGPQMVAQRSTHHVYDQAGRERFSVGPDGAVTEYRYDAMGQRIETRHYGEAVEPRRWGEAELAATVAGIGFVRISRQEYDAAGRVISRTDPLMAVERYQYDGAGQLLAYTDKNQAVWTYQYDAAGRRTLETSPVVIVSIAAADGTLSTVARSISTLTEYDALGNVTRRIEDAGTPTARSTEYEYDSRGLQIRTRFPDAGRMNVDGQLVASGERPTVEVTYNALGQAVMQKDVLGYYSYNTYDAAGRLQFEVDAEGYVSAYGYDAFGKQTLLQRYANPIALPSGQMAKGSDVAALLVPATFQDRIQRKEYDVAGRLLRTYETRFVQKEWDAEPHEELGGGTKAEYDLLGNVISEGRMVSANEWVPAGSEYVKWSEVNYRYDIAGRRIASVDDLGFFTAWTYNANGEVVQEWQVARTVWEPVQPTLMRSIWNDGIPFPEVSLDGGTAELGFDRVTEWQYDALGRKISERVSRGNPYDGNFVESLTAYDASGRVIQTTVDGQASKTFYDALGRVTAIRESERDVVNGNADIQLASTGVGLGSGALYRRASPYSSMAYDAFGNVVQVRRYAEGAEPGQAPSASSQDQVQSTVYDWQGRGVLERDALGSVTARTYDAADRLLATRSRLDGNAGRWSLVVNQATYDKVGRQLTSVVSRELYQTGSSAALRTEVDSTSQVRYNAFGEIIAKDSRLDASLATDSFAVRYVYDQNGRVSSTNAEGGVWRNFAYDLSGHVIAEWHSVRDSAGNLINVETRMELDTRGNVLEQHLPTSNDDPFDQARIIRTYDRWGNVLSMTDPRGGTTTYEYNQRNQLVREIKPEVRVLDANGTARSVRPETLWEYDVMGRNTGVRDANGNWQRTGYDGAGRQIYTETATGNRTLIAYDAFGQKRYTQDPLGYVTFLEYDRGGRVVAQGDFLREADGATRQRATRERYTLNQNGNRIRVNDALGYASTYDYDSRGLVIRSHTAAGVGMSYAYDAQGNKIRETNALSDPSLAADGQPVFNGGLVESQYGVVGQAFSHTLGAGAFSIVGGEIPSLSVRVEYWDATLNVYRDAPGFSYDPQTRVLTGTPAQTGPYRITYTATSSNGKSASITASLYSVTQAAYDSYYAGAPKANTGLFNRSVGVNQAFSYQVPPGTFTAAAGQGISYSAQVYALVETFDYETRQHVREYQWVTLGSAEDDSGFSFDAATATLSGTPATRGTWQVQIVATGANGRSSALGLTVEARQADGRRTVTDAEGDVLYLDENTWKYDYFGRLIDHNDLSGADYNYSYDAVTGQLLGENSKWTEQGRQYSTPATDYWYDRDWRQYGLDSELVGLDLPDPVLLNDPARSYSYYKSGALKELREGNNWFRYQYDAAGNRTSEEAYTYDADGQLLHVLTKVTYDAHGRITKVIQQDVSAGRRLLELNYDYDAVGNRRRVLARSAYDADSPGIDINGITNPDFEDGDFGWKRGDGWTIVPGGENGSTQRAQFHMDGTSKLMNIQRVQVTPGERITAAVRVDQGASSAGKAGAAVIIEWYDASGALISTSEGNMVDSASGGAIYESRVIADAPWEAVFMSIGARAFRDGDNDELFVDNFSWGAMPYNGGLDNNYSWNFGDYWSPTGWSWSSEYGGSAQFNRTGEGRMVSHGRLDVRPGSQVSARVNVQQGASSAGEAWGAVFLRFFDANGSIIADVEGNRVDSGSGGEWHESVLSTKVPPGAVSMSIGAVAGRNGGTDPLWVDDFSWNYERDGELDSTGNYVDPDPSDPYNMAEPFKVYWYDYDAQNRVKVANGRLVNNQIVLGNADVSYALDYDEAGRAVRRRYLSGLTEVSETTQYDDRGQRLKVFQAVGLDSTAPVSLKDSYSYDAMGRVIEQRTYFDAGSTRNGIDIGGWLKHAETFSYDADGRILRQSIQGRELGWTATAQNDGGAAQVTQLGVLQNLAWIDYSAYGYDAAGRLRGYTYQYSLHEESSGALPGDPKGYTHRYTYSYEARDSYLESRIYGQSSNQNFRASTSYSSYDAWGRRVAVREQTPLSSDLGKLDDRIRYFSYDGTGSILRRREGSLAGGVFTQSAAQKTQTQLYAYVGGQLVASGKRNGEVDVVGRLTAYQSNNAAGSSRTTVQAGETLRGIAQRVYGNANLWYVLAEANAIADDSGLTAGTTLVVPEVKVTANDASTFKPFNPQEAIGNTSPSLPYIEPPPKEHCNGIAMVLMVIVAVVATVFTAGAAALAFGAVAAGTGAFAAGTAVLTGTAMAAATGFAATAAVAGAAFVGGMAGSIASQAVGKAMGVVDSFSLRSAVGSGLGAAAGAGIAGAIGGGAQVSELIQAGSYGRVAAIGAANAAAGYAAGKIAGVADTHFSWRAIAASAVSSVVGGKINQKLGTSVSPYVGNGIVNDTIGGMVGGVVSLHARRTFGLADDINYGAIAADAFGNALGNAITSTGASYSRPDREAVLSEAAGIDVELLDANVSALEPMKLPPNSVTKPAAGSVASNITTLETINVTARPYGDGWYFYRWDSSAGNWIDLQRPVRAPVQSALTELPSLWNGYGTAQTGRGWRMTGTTNAAVIPAPGSMSRNVGGLGMDRGNAIDIGSLAAGEALGRLQGVAEKGAINYGLRFEGTGAAANYLLATGGRAVPSGMGAGFYFGTATGADGLNTIGGTFNASKALPAIKVAGRIVPWVGPGYESSQLAGQAVAGEDVSGLDVSHNVGSYGMATVGLLYPVGTAVSLTYTMADMPMQYLKYTPTMGPNAGKQLSGWQASYEMKNQERRDGALQIMRERPEMKLDLQQAEDYWDVRESNKRLDRIVY</sequence>
<dbReference type="RefSeq" id="WP_154262662.1">
    <property type="nucleotide sequence ID" value="NZ_CP040438.1"/>
</dbReference>
<dbReference type="GO" id="GO:0016020">
    <property type="term" value="C:membrane"/>
    <property type="evidence" value="ECO:0007669"/>
    <property type="project" value="InterPro"/>
</dbReference>
<dbReference type="InterPro" id="IPR006530">
    <property type="entry name" value="YD"/>
</dbReference>